<dbReference type="AlphaFoldDB" id="A0A377DI65"/>
<dbReference type="InterPro" id="IPR053156">
    <property type="entry name" value="T6SS_TssM-like"/>
</dbReference>
<proteinExistence type="predicted"/>
<reference evidence="2 3" key="1">
    <citation type="submission" date="2018-06" db="EMBL/GenBank/DDBJ databases">
        <authorList>
            <consortium name="Pathogen Informatics"/>
            <person name="Doyle S."/>
        </authorList>
    </citation>
    <scope>NUCLEOTIDE SEQUENCE [LARGE SCALE GENOMIC DNA]</scope>
    <source>
        <strain evidence="2 3">NCTC9962</strain>
    </source>
</reference>
<accession>A0A377DI65</accession>
<protein>
    <submittedName>
        <fullName evidence="2">IcmF-like protein</fullName>
    </submittedName>
</protein>
<dbReference type="InterPro" id="IPR009612">
    <property type="entry name" value="IcmF-rel"/>
</dbReference>
<feature type="domain" description="IcmF-related" evidence="1">
    <location>
        <begin position="2"/>
        <end position="90"/>
    </location>
</feature>
<dbReference type="PANTHER" id="PTHR36153:SF5">
    <property type="entry name" value="EXPORTED PROTEIN"/>
    <property type="match status" value="1"/>
</dbReference>
<dbReference type="Pfam" id="PF06761">
    <property type="entry name" value="IcmF-related"/>
    <property type="match status" value="1"/>
</dbReference>
<sequence length="100" mass="11646">MEQTYLQLLEQRYLPSLFNGLVKAMNAAPPESEEKLAVLRVMRMLEDKSGRNNEVVKQYMAKRWSEKFHGQRDIQAQLMSHLDYALAHTDWHAERQAGDG</sequence>
<dbReference type="EMBL" id="UGED01000023">
    <property type="protein sequence ID" value="STM20752.1"/>
    <property type="molecule type" value="Genomic_DNA"/>
</dbReference>
<evidence type="ECO:0000313" key="2">
    <source>
        <dbReference type="EMBL" id="STM20752.1"/>
    </source>
</evidence>
<gene>
    <name evidence="2" type="ORF">NCTC9962_07351</name>
</gene>
<organism evidence="2 3">
    <name type="scientific">Escherichia coli</name>
    <dbReference type="NCBI Taxonomy" id="562"/>
    <lineage>
        <taxon>Bacteria</taxon>
        <taxon>Pseudomonadati</taxon>
        <taxon>Pseudomonadota</taxon>
        <taxon>Gammaproteobacteria</taxon>
        <taxon>Enterobacterales</taxon>
        <taxon>Enterobacteriaceae</taxon>
        <taxon>Escherichia</taxon>
    </lineage>
</organism>
<evidence type="ECO:0000259" key="1">
    <source>
        <dbReference type="Pfam" id="PF06761"/>
    </source>
</evidence>
<dbReference type="Proteomes" id="UP000254052">
    <property type="component" value="Unassembled WGS sequence"/>
</dbReference>
<name>A0A377DI65_ECOLX</name>
<dbReference type="PANTHER" id="PTHR36153">
    <property type="entry name" value="INNER MEMBRANE PROTEIN-RELATED"/>
    <property type="match status" value="1"/>
</dbReference>
<evidence type="ECO:0000313" key="3">
    <source>
        <dbReference type="Proteomes" id="UP000254052"/>
    </source>
</evidence>